<dbReference type="WBParaSite" id="maker-unitig_20920-snap-gene-0.1-mRNA-1">
    <property type="protein sequence ID" value="maker-unitig_20920-snap-gene-0.1-mRNA-1"/>
    <property type="gene ID" value="maker-unitig_20920-snap-gene-0.1"/>
</dbReference>
<evidence type="ECO:0000313" key="2">
    <source>
        <dbReference type="Proteomes" id="UP000095280"/>
    </source>
</evidence>
<evidence type="ECO:0000313" key="3">
    <source>
        <dbReference type="WBParaSite" id="maker-unitig_20920-snap-gene-0.1-mRNA-1"/>
    </source>
</evidence>
<evidence type="ECO:0000256" key="1">
    <source>
        <dbReference type="SAM" id="MobiDB-lite"/>
    </source>
</evidence>
<keyword evidence="2" id="KW-1185">Reference proteome</keyword>
<accession>A0A1I8F6D2</accession>
<feature type="region of interest" description="Disordered" evidence="1">
    <location>
        <begin position="150"/>
        <end position="171"/>
    </location>
</feature>
<dbReference type="AlphaFoldDB" id="A0A1I8F6D2"/>
<protein>
    <submittedName>
        <fullName evidence="3">PLAT domain-containing protein</fullName>
    </submittedName>
</protein>
<proteinExistence type="predicted"/>
<reference evidence="3" key="1">
    <citation type="submission" date="2016-11" db="UniProtKB">
        <authorList>
            <consortium name="WormBaseParasite"/>
        </authorList>
    </citation>
    <scope>IDENTIFICATION</scope>
</reference>
<sequence length="171" mass="17789">MLEQHFPHVARRGVLMLNNGSFGTSPKSSSRSPTSSFRLRQVDLKLQQPGGHRQPPAGAAAAVRPAGECHHRSVQSFCAGCWPWSAPAPRCSSTPWTYIAVRMAATEAGEAAEAKLQLPLKVGRGRAAGGRAGAGQEAESFRIAVFGADPTGDFGNVAGGQAIKVGDPGDS</sequence>
<dbReference type="Proteomes" id="UP000095280">
    <property type="component" value="Unplaced"/>
</dbReference>
<organism evidence="2 3">
    <name type="scientific">Macrostomum lignano</name>
    <dbReference type="NCBI Taxonomy" id="282301"/>
    <lineage>
        <taxon>Eukaryota</taxon>
        <taxon>Metazoa</taxon>
        <taxon>Spiralia</taxon>
        <taxon>Lophotrochozoa</taxon>
        <taxon>Platyhelminthes</taxon>
        <taxon>Rhabditophora</taxon>
        <taxon>Macrostomorpha</taxon>
        <taxon>Macrostomida</taxon>
        <taxon>Macrostomidae</taxon>
        <taxon>Macrostomum</taxon>
    </lineage>
</organism>
<name>A0A1I8F6D2_9PLAT</name>